<accession>A0A4V1CXG0</accession>
<proteinExistence type="predicted"/>
<dbReference type="SMART" id="SM00450">
    <property type="entry name" value="RHOD"/>
    <property type="match status" value="1"/>
</dbReference>
<feature type="domain" description="Rhodanese" evidence="2">
    <location>
        <begin position="17"/>
        <end position="110"/>
    </location>
</feature>
<feature type="transmembrane region" description="Helical" evidence="1">
    <location>
        <begin position="151"/>
        <end position="175"/>
    </location>
</feature>
<evidence type="ECO:0000256" key="1">
    <source>
        <dbReference type="SAM" id="Phobius"/>
    </source>
</evidence>
<protein>
    <submittedName>
        <fullName evidence="3">DUF2892 domain-containing protein</fullName>
    </submittedName>
</protein>
<dbReference type="Pfam" id="PF11127">
    <property type="entry name" value="YgaP-like_TM"/>
    <property type="match status" value="1"/>
</dbReference>
<dbReference type="InterPro" id="IPR050229">
    <property type="entry name" value="GlpE_sulfurtransferase"/>
</dbReference>
<dbReference type="Proteomes" id="UP000297065">
    <property type="component" value="Chromosome"/>
</dbReference>
<gene>
    <name evidence="3" type="ORF">DDIC_09425</name>
</gene>
<dbReference type="EMBL" id="CP036295">
    <property type="protein sequence ID" value="QCC86090.1"/>
    <property type="molecule type" value="Genomic_DNA"/>
</dbReference>
<evidence type="ECO:0000313" key="4">
    <source>
        <dbReference type="Proteomes" id="UP000297065"/>
    </source>
</evidence>
<dbReference type="PROSITE" id="PS50206">
    <property type="entry name" value="RHODANESE_3"/>
    <property type="match status" value="1"/>
</dbReference>
<dbReference type="InterPro" id="IPR021309">
    <property type="entry name" value="YgaP-like_TM"/>
</dbReference>
<evidence type="ECO:0000313" key="3">
    <source>
        <dbReference type="EMBL" id="QCC86090.1"/>
    </source>
</evidence>
<dbReference type="RefSeq" id="WP_136400202.1">
    <property type="nucleotide sequence ID" value="NZ_CP036295.1"/>
</dbReference>
<dbReference type="Gene3D" id="3.40.250.10">
    <property type="entry name" value="Rhodanese-like domain"/>
    <property type="match status" value="1"/>
</dbReference>
<sequence>MMTSVKSISAQALLQKDITQALVVDVRTPMEFAEKRLARPAALAPVTELEPRDVALRSGALQTTPIYTLCASGRRAQTAAAKFVEAGFADVTVIEGGIAACKEAGFATVGQALPKTGETSPTLDRQVRLAAGALTAAFVLLGLLVHPAFLLGALFVGCGQVFSGLTNWCGLALLLARAPWNNKKGCAGAACPIGAGKSPGASCQ</sequence>
<reference evidence="3 4" key="1">
    <citation type="submission" date="2019-02" db="EMBL/GenBank/DDBJ databases">
        <title>Complete Genome Sequence of Desulfovibrio desulfuricans IC1, a Sulfonate Utilizing Anaerobe.</title>
        <authorList>
            <person name="Day L.A."/>
            <person name="De Leon K.B."/>
            <person name="Wall J.D."/>
        </authorList>
    </citation>
    <scope>NUCLEOTIDE SEQUENCE [LARGE SCALE GENOMIC DNA]</scope>
    <source>
        <strain evidence="3 4">IC1</strain>
    </source>
</reference>
<dbReference type="SUPFAM" id="SSF52821">
    <property type="entry name" value="Rhodanese/Cell cycle control phosphatase"/>
    <property type="match status" value="1"/>
</dbReference>
<keyword evidence="1" id="KW-0472">Membrane</keyword>
<dbReference type="Gene3D" id="6.10.140.1340">
    <property type="match status" value="1"/>
</dbReference>
<dbReference type="Pfam" id="PF00581">
    <property type="entry name" value="Rhodanese"/>
    <property type="match status" value="1"/>
</dbReference>
<dbReference type="PANTHER" id="PTHR43031:SF7">
    <property type="entry name" value="NITRIC OXIDE REDUCTASE FLRD-NAD(+) REDUCTASE"/>
    <property type="match status" value="1"/>
</dbReference>
<dbReference type="PANTHER" id="PTHR43031">
    <property type="entry name" value="FAD-DEPENDENT OXIDOREDUCTASE"/>
    <property type="match status" value="1"/>
</dbReference>
<dbReference type="OrthoDB" id="9807812at2"/>
<dbReference type="InterPro" id="IPR001763">
    <property type="entry name" value="Rhodanese-like_dom"/>
</dbReference>
<dbReference type="InterPro" id="IPR036873">
    <property type="entry name" value="Rhodanese-like_dom_sf"/>
</dbReference>
<name>A0A4V1CXG0_DESDE</name>
<dbReference type="CDD" id="cd00158">
    <property type="entry name" value="RHOD"/>
    <property type="match status" value="1"/>
</dbReference>
<evidence type="ECO:0000259" key="2">
    <source>
        <dbReference type="PROSITE" id="PS50206"/>
    </source>
</evidence>
<dbReference type="AlphaFoldDB" id="A0A4V1CXG0"/>
<organism evidence="3 4">
    <name type="scientific">Desulfovibrio desulfuricans</name>
    <dbReference type="NCBI Taxonomy" id="876"/>
    <lineage>
        <taxon>Bacteria</taxon>
        <taxon>Pseudomonadati</taxon>
        <taxon>Thermodesulfobacteriota</taxon>
        <taxon>Desulfovibrionia</taxon>
        <taxon>Desulfovibrionales</taxon>
        <taxon>Desulfovibrionaceae</taxon>
        <taxon>Desulfovibrio</taxon>
    </lineage>
</organism>
<keyword evidence="1" id="KW-0812">Transmembrane</keyword>
<keyword evidence="1" id="KW-1133">Transmembrane helix</keyword>
<feature type="transmembrane region" description="Helical" evidence="1">
    <location>
        <begin position="127"/>
        <end position="145"/>
    </location>
</feature>